<reference evidence="3" key="1">
    <citation type="submission" date="2023-06" db="EMBL/GenBank/DDBJ databases">
        <authorList>
            <person name="Polev D.E."/>
            <person name="Saitova A.T."/>
            <person name="Bogumilchik E.A."/>
            <person name="Kokorina G.I."/>
            <person name="Voskresenskaia E.A."/>
        </authorList>
    </citation>
    <scope>NUCLEOTIDE SEQUENCE</scope>
    <source>
        <strain evidence="3">2145 StPb PI</strain>
    </source>
</reference>
<dbReference type="Pfam" id="PF00557">
    <property type="entry name" value="Peptidase_M24"/>
    <property type="match status" value="1"/>
</dbReference>
<dbReference type="Gene3D" id="3.90.230.10">
    <property type="entry name" value="Creatinase/methionine aminopeptidase superfamily"/>
    <property type="match status" value="1"/>
</dbReference>
<dbReference type="AlphaFoldDB" id="A0AAW7JZX8"/>
<dbReference type="NCBIfam" id="NF011720">
    <property type="entry name" value="PRK15173.1"/>
    <property type="match status" value="1"/>
</dbReference>
<sequence>MDNEKIKHLQGVSEKVRAVMERKNIDALVVTQCDNFYYLTGFASFFMYTFRHTGAAVAVLFRDPNTPSLIIMNEFEAAGVTFDMPNVELKTFPVWVDVDDPFNPEQSNKRRERPIDPPVKAVFNLLKAALCDAGVLDKKIAIELNAMSHGGKTVLDSVAPELQLVDSTPIFNETRVIKSPWEIAYLRKSAEITEYGMTESSKLIRHGCTSSELTAAYKAAIMQHPETNLSRFHLISIGENFAPKLIAETTGAQYSDLIKLDCGVDVAGYGADIARTMVLGQATPLAQRIYDSLRLGHEHMLSMVAPGIALKDVFDSTMNVIRKSGLKQYNRGHLGHGDGVFLGLEEAPFVSSQATEVFKPGMVMSLETPYYGHGVGAIMIEDMILVTETGIEFLSKLPRELVSIPL</sequence>
<dbReference type="EMBL" id="JAUEHU010000003">
    <property type="protein sequence ID" value="MDN0086732.1"/>
    <property type="molecule type" value="Genomic_DNA"/>
</dbReference>
<dbReference type="PANTHER" id="PTHR46112">
    <property type="entry name" value="AMINOPEPTIDASE"/>
    <property type="match status" value="1"/>
</dbReference>
<dbReference type="Pfam" id="PF01321">
    <property type="entry name" value="Creatinase_N"/>
    <property type="match status" value="1"/>
</dbReference>
<dbReference type="NCBIfam" id="NF011174">
    <property type="entry name" value="PRK14576.1"/>
    <property type="match status" value="1"/>
</dbReference>
<dbReference type="Proteomes" id="UP001167864">
    <property type="component" value="Unassembled WGS sequence"/>
</dbReference>
<dbReference type="SUPFAM" id="SSF53092">
    <property type="entry name" value="Creatinase/prolidase N-terminal domain"/>
    <property type="match status" value="1"/>
</dbReference>
<evidence type="ECO:0000259" key="2">
    <source>
        <dbReference type="Pfam" id="PF01321"/>
    </source>
</evidence>
<dbReference type="PANTHER" id="PTHR46112:SF2">
    <property type="entry name" value="XAA-PRO AMINOPEPTIDASE P-RELATED"/>
    <property type="match status" value="1"/>
</dbReference>
<dbReference type="InterPro" id="IPR000587">
    <property type="entry name" value="Creatinase_N"/>
</dbReference>
<protein>
    <submittedName>
        <fullName evidence="3">M24 family metallopeptidase</fullName>
    </submittedName>
</protein>
<evidence type="ECO:0000313" key="3">
    <source>
        <dbReference type="EMBL" id="MDN0086732.1"/>
    </source>
</evidence>
<dbReference type="Gene3D" id="3.40.350.10">
    <property type="entry name" value="Creatinase/prolidase N-terminal domain"/>
    <property type="match status" value="1"/>
</dbReference>
<comment type="caution">
    <text evidence="3">The sequence shown here is derived from an EMBL/GenBank/DDBJ whole genome shotgun (WGS) entry which is preliminary data.</text>
</comment>
<name>A0AAW7JZX8_9GAMM</name>
<evidence type="ECO:0000259" key="1">
    <source>
        <dbReference type="Pfam" id="PF00557"/>
    </source>
</evidence>
<feature type="domain" description="Peptidase M24" evidence="1">
    <location>
        <begin position="185"/>
        <end position="388"/>
    </location>
</feature>
<dbReference type="InterPro" id="IPR000994">
    <property type="entry name" value="Pept_M24"/>
</dbReference>
<dbReference type="SUPFAM" id="SSF55920">
    <property type="entry name" value="Creatinase/aminopeptidase"/>
    <property type="match status" value="1"/>
</dbReference>
<evidence type="ECO:0000313" key="4">
    <source>
        <dbReference type="Proteomes" id="UP001167864"/>
    </source>
</evidence>
<organism evidence="3 4">
    <name type="scientific">Yersinia nurmii</name>
    <dbReference type="NCBI Taxonomy" id="685706"/>
    <lineage>
        <taxon>Bacteria</taxon>
        <taxon>Pseudomonadati</taxon>
        <taxon>Pseudomonadota</taxon>
        <taxon>Gammaproteobacteria</taxon>
        <taxon>Enterobacterales</taxon>
        <taxon>Yersiniaceae</taxon>
        <taxon>Yersinia</taxon>
    </lineage>
</organism>
<proteinExistence type="predicted"/>
<dbReference type="RefSeq" id="WP_289817681.1">
    <property type="nucleotide sequence ID" value="NZ_JAUEHU010000003.1"/>
</dbReference>
<dbReference type="CDD" id="cd01066">
    <property type="entry name" value="APP_MetAP"/>
    <property type="match status" value="1"/>
</dbReference>
<accession>A0AAW7JZX8</accession>
<dbReference type="InterPro" id="IPR029149">
    <property type="entry name" value="Creatin/AminoP/Spt16_N"/>
</dbReference>
<dbReference type="InterPro" id="IPR050659">
    <property type="entry name" value="Peptidase_M24B"/>
</dbReference>
<gene>
    <name evidence="3" type="ORF">QVN42_04860</name>
</gene>
<dbReference type="InterPro" id="IPR036005">
    <property type="entry name" value="Creatinase/aminopeptidase-like"/>
</dbReference>
<feature type="domain" description="Creatinase N-terminal" evidence="2">
    <location>
        <begin position="14"/>
        <end position="177"/>
    </location>
</feature>